<dbReference type="InterPro" id="IPR001650">
    <property type="entry name" value="Helicase_C-like"/>
</dbReference>
<evidence type="ECO:0000256" key="10">
    <source>
        <dbReference type="ARBA" id="ARBA00034808"/>
    </source>
</evidence>
<dbReference type="AlphaFoldDB" id="A0A2M6P1T0"/>
<evidence type="ECO:0000259" key="15">
    <source>
        <dbReference type="PROSITE" id="PS51194"/>
    </source>
</evidence>
<proteinExistence type="inferred from homology"/>
<dbReference type="SUPFAM" id="SSF52540">
    <property type="entry name" value="P-loop containing nucleoside triphosphate hydrolases"/>
    <property type="match status" value="1"/>
</dbReference>
<dbReference type="PROSITE" id="PS51192">
    <property type="entry name" value="HELICASE_ATP_BIND_1"/>
    <property type="match status" value="1"/>
</dbReference>
<keyword evidence="6" id="KW-0067">ATP-binding</keyword>
<evidence type="ECO:0000256" key="9">
    <source>
        <dbReference type="ARBA" id="ARBA00034617"/>
    </source>
</evidence>
<evidence type="ECO:0000256" key="4">
    <source>
        <dbReference type="ARBA" id="ARBA00022801"/>
    </source>
</evidence>
<evidence type="ECO:0000256" key="7">
    <source>
        <dbReference type="ARBA" id="ARBA00023125"/>
    </source>
</evidence>
<keyword evidence="5 16" id="KW-0347">Helicase</keyword>
<evidence type="ECO:0000256" key="3">
    <source>
        <dbReference type="ARBA" id="ARBA00022741"/>
    </source>
</evidence>
<keyword evidence="4" id="KW-0378">Hydrolase</keyword>
<keyword evidence="3" id="KW-0547">Nucleotide-binding</keyword>
<dbReference type="Gene3D" id="3.40.50.300">
    <property type="entry name" value="P-loop containing nucleotide triphosphate hydrolases"/>
    <property type="match status" value="2"/>
</dbReference>
<dbReference type="NCBIfam" id="TIGR00614">
    <property type="entry name" value="recQ_fam"/>
    <property type="match status" value="1"/>
</dbReference>
<dbReference type="InterPro" id="IPR027417">
    <property type="entry name" value="P-loop_NTPase"/>
</dbReference>
<dbReference type="SUPFAM" id="SSF46785">
    <property type="entry name" value="Winged helix' DNA-binding domain"/>
    <property type="match status" value="1"/>
</dbReference>
<dbReference type="InterPro" id="IPR001763">
    <property type="entry name" value="Rhodanese-like_dom"/>
</dbReference>
<keyword evidence="7" id="KW-0238">DNA-binding</keyword>
<dbReference type="GO" id="GO:0043138">
    <property type="term" value="F:3'-5' DNA helicase activity"/>
    <property type="evidence" value="ECO:0007669"/>
    <property type="project" value="UniProtKB-EC"/>
</dbReference>
<dbReference type="Pfam" id="PF00270">
    <property type="entry name" value="DEAD"/>
    <property type="match status" value="1"/>
</dbReference>
<dbReference type="GO" id="GO:0043590">
    <property type="term" value="C:bacterial nucleoid"/>
    <property type="evidence" value="ECO:0007669"/>
    <property type="project" value="TreeGrafter"/>
</dbReference>
<feature type="domain" description="Rhodanese" evidence="13">
    <location>
        <begin position="198"/>
        <end position="275"/>
    </location>
</feature>
<reference evidence="17" key="1">
    <citation type="submission" date="2017-09" db="EMBL/GenBank/DDBJ databases">
        <title>Depth-based differentiation of microbial function through sediment-hosted aquifers and enrichment of novel symbionts in the deep terrestrial subsurface.</title>
        <authorList>
            <person name="Probst A.J."/>
            <person name="Ladd B."/>
            <person name="Jarett J.K."/>
            <person name="Geller-Mcgrath D.E."/>
            <person name="Sieber C.M.K."/>
            <person name="Emerson J.B."/>
            <person name="Anantharaman K."/>
            <person name="Thomas B.C."/>
            <person name="Malmstrom R."/>
            <person name="Stieglmeier M."/>
            <person name="Klingl A."/>
            <person name="Woyke T."/>
            <person name="Ryan C.M."/>
            <person name="Banfield J.F."/>
        </authorList>
    </citation>
    <scope>NUCLEOTIDE SEQUENCE [LARGE SCALE GENOMIC DNA]</scope>
</reference>
<dbReference type="GO" id="GO:0005524">
    <property type="term" value="F:ATP binding"/>
    <property type="evidence" value="ECO:0007669"/>
    <property type="project" value="UniProtKB-KW"/>
</dbReference>
<organism evidence="16 17">
    <name type="scientific">Candidatus Magasanikbacteria bacterium CG10_big_fil_rev_8_21_14_0_10_38_6</name>
    <dbReference type="NCBI Taxonomy" id="1974647"/>
    <lineage>
        <taxon>Bacteria</taxon>
        <taxon>Candidatus Magasanikiibacteriota</taxon>
    </lineage>
</organism>
<dbReference type="InterPro" id="IPR032284">
    <property type="entry name" value="RecQ_Zn-bd"/>
</dbReference>
<dbReference type="SMART" id="SM00490">
    <property type="entry name" value="HELICc"/>
    <property type="match status" value="1"/>
</dbReference>
<dbReference type="InterPro" id="IPR014001">
    <property type="entry name" value="Helicase_ATP-bd"/>
</dbReference>
<dbReference type="GO" id="GO:0006281">
    <property type="term" value="P:DNA repair"/>
    <property type="evidence" value="ECO:0007669"/>
    <property type="project" value="InterPro"/>
</dbReference>
<keyword evidence="8" id="KW-0413">Isomerase</keyword>
<dbReference type="PANTHER" id="PTHR13710">
    <property type="entry name" value="DNA HELICASE RECQ FAMILY MEMBER"/>
    <property type="match status" value="1"/>
</dbReference>
<dbReference type="CDD" id="cd18794">
    <property type="entry name" value="SF2_C_RecQ"/>
    <property type="match status" value="1"/>
</dbReference>
<dbReference type="PROSITE" id="PS50206">
    <property type="entry name" value="RHODANESE_3"/>
    <property type="match status" value="1"/>
</dbReference>
<dbReference type="Pfam" id="PF16124">
    <property type="entry name" value="RecQ_Zn_bind"/>
    <property type="match status" value="1"/>
</dbReference>
<keyword evidence="2" id="KW-0479">Metal-binding</keyword>
<dbReference type="InterPro" id="IPR011545">
    <property type="entry name" value="DEAD/DEAH_box_helicase_dom"/>
</dbReference>
<evidence type="ECO:0000256" key="1">
    <source>
        <dbReference type="ARBA" id="ARBA00005446"/>
    </source>
</evidence>
<accession>A0A2M6P1T0</accession>
<comment type="similarity">
    <text evidence="1">Belongs to the helicase family. RecQ subfamily.</text>
</comment>
<evidence type="ECO:0000259" key="13">
    <source>
        <dbReference type="PROSITE" id="PS50206"/>
    </source>
</evidence>
<dbReference type="FunFam" id="3.40.50.300:FF:000156">
    <property type="entry name" value="ATP-dependent DNA helicase recQ"/>
    <property type="match status" value="1"/>
</dbReference>
<protein>
    <recommendedName>
        <fullName evidence="11">ATP-dependent DNA helicase RecQ</fullName>
        <ecNumber evidence="10">5.6.2.4</ecNumber>
    </recommendedName>
    <alternativeName>
        <fullName evidence="12">DNA 3'-5' helicase RecQ</fullName>
    </alternativeName>
</protein>
<dbReference type="GO" id="GO:0016787">
    <property type="term" value="F:hydrolase activity"/>
    <property type="evidence" value="ECO:0007669"/>
    <property type="project" value="UniProtKB-KW"/>
</dbReference>
<dbReference type="GO" id="GO:0009378">
    <property type="term" value="F:four-way junction helicase activity"/>
    <property type="evidence" value="ECO:0007669"/>
    <property type="project" value="TreeGrafter"/>
</dbReference>
<gene>
    <name evidence="16" type="ORF">COU30_01300</name>
</gene>
<evidence type="ECO:0000256" key="8">
    <source>
        <dbReference type="ARBA" id="ARBA00023235"/>
    </source>
</evidence>
<dbReference type="FunFam" id="3.40.50.300:FF:000296">
    <property type="entry name" value="ATP-dependent DNA helicase RecQ"/>
    <property type="match status" value="1"/>
</dbReference>
<dbReference type="EC" id="5.6.2.4" evidence="10"/>
<evidence type="ECO:0000313" key="16">
    <source>
        <dbReference type="EMBL" id="PIR77651.1"/>
    </source>
</evidence>
<dbReference type="GO" id="GO:0030894">
    <property type="term" value="C:replisome"/>
    <property type="evidence" value="ECO:0007669"/>
    <property type="project" value="TreeGrafter"/>
</dbReference>
<feature type="domain" description="Helicase ATP-binding" evidence="14">
    <location>
        <begin position="27"/>
        <end position="195"/>
    </location>
</feature>
<dbReference type="GO" id="GO:0006260">
    <property type="term" value="P:DNA replication"/>
    <property type="evidence" value="ECO:0007669"/>
    <property type="project" value="InterPro"/>
</dbReference>
<dbReference type="InterPro" id="IPR036388">
    <property type="entry name" value="WH-like_DNA-bd_sf"/>
</dbReference>
<dbReference type="GO" id="GO:0003677">
    <property type="term" value="F:DNA binding"/>
    <property type="evidence" value="ECO:0007669"/>
    <property type="project" value="UniProtKB-KW"/>
</dbReference>
<dbReference type="PANTHER" id="PTHR13710:SF105">
    <property type="entry name" value="ATP-DEPENDENT DNA HELICASE Q1"/>
    <property type="match status" value="1"/>
</dbReference>
<name>A0A2M6P1T0_9BACT</name>
<comment type="catalytic activity">
    <reaction evidence="9">
        <text>Couples ATP hydrolysis with the unwinding of duplex DNA by translocating in the 3'-5' direction.</text>
        <dbReference type="EC" id="5.6.2.4"/>
    </reaction>
</comment>
<evidence type="ECO:0000256" key="2">
    <source>
        <dbReference type="ARBA" id="ARBA00022723"/>
    </source>
</evidence>
<dbReference type="EMBL" id="PFBW01000056">
    <property type="protein sequence ID" value="PIR77651.1"/>
    <property type="molecule type" value="Genomic_DNA"/>
</dbReference>
<dbReference type="GO" id="GO:0006310">
    <property type="term" value="P:DNA recombination"/>
    <property type="evidence" value="ECO:0007669"/>
    <property type="project" value="InterPro"/>
</dbReference>
<feature type="domain" description="Helicase C-terminal" evidence="15">
    <location>
        <begin position="216"/>
        <end position="364"/>
    </location>
</feature>
<dbReference type="GO" id="GO:0046872">
    <property type="term" value="F:metal ion binding"/>
    <property type="evidence" value="ECO:0007669"/>
    <property type="project" value="UniProtKB-KW"/>
</dbReference>
<dbReference type="InterPro" id="IPR018982">
    <property type="entry name" value="RQC_domain"/>
</dbReference>
<dbReference type="Pfam" id="PF09382">
    <property type="entry name" value="RQC"/>
    <property type="match status" value="1"/>
</dbReference>
<sequence length="438" mass="49446">MTITAAKNSLKQYFGFDSFRPMQEEIISHVLQGNDALVLMPTGGGKSLCYQIPGIVMPGIVIVVSPLIALMRDQVEGLLANGVDAAFLNSSLPIEEQAEVERAVKNGEIRLLYVSPEKLVTPYFLSLLFSLDVSLFAVDEAHCISSWGHNFRPEYTQLGMLKEKFPNIPIVALTATADTITRRDILWQLRIPKAKTFLSSFDRPNLSLTVAPGRKKFDRILDFLKQRKDQSGIIYCLSRKSTEDVAEKLQRQGYNAAAYHAGLDSFERTKRQDDFIYGRTDIMCATIAFGMGIDKSDIRWVIHYNLPKSLEGYYQEIGRAGRDGLPSDTLLFYSLSDVIMLRKFAEDSGQREIELAKLTRMQQYADAMICRRKILLNYFSEHLDEHCSNCDVCHNPPEHIDGTQIAQKALSAVMRLNQEVGVNMLIDVLRGSNRFDII</sequence>
<dbReference type="InterPro" id="IPR004589">
    <property type="entry name" value="DNA_helicase_ATP-dep_RecQ"/>
</dbReference>
<dbReference type="Proteomes" id="UP000228528">
    <property type="component" value="Unassembled WGS sequence"/>
</dbReference>
<evidence type="ECO:0000259" key="14">
    <source>
        <dbReference type="PROSITE" id="PS51192"/>
    </source>
</evidence>
<dbReference type="Gene3D" id="1.10.10.10">
    <property type="entry name" value="Winged helix-like DNA-binding domain superfamily/Winged helix DNA-binding domain"/>
    <property type="match status" value="1"/>
</dbReference>
<evidence type="ECO:0000313" key="17">
    <source>
        <dbReference type="Proteomes" id="UP000228528"/>
    </source>
</evidence>
<evidence type="ECO:0000256" key="12">
    <source>
        <dbReference type="ARBA" id="ARBA00044550"/>
    </source>
</evidence>
<dbReference type="Pfam" id="PF00271">
    <property type="entry name" value="Helicase_C"/>
    <property type="match status" value="1"/>
</dbReference>
<evidence type="ECO:0000256" key="11">
    <source>
        <dbReference type="ARBA" id="ARBA00044535"/>
    </source>
</evidence>
<feature type="non-terminal residue" evidence="16">
    <location>
        <position position="438"/>
    </location>
</feature>
<evidence type="ECO:0000256" key="5">
    <source>
        <dbReference type="ARBA" id="ARBA00022806"/>
    </source>
</evidence>
<dbReference type="InterPro" id="IPR036390">
    <property type="entry name" value="WH_DNA-bd_sf"/>
</dbReference>
<dbReference type="CDD" id="cd17920">
    <property type="entry name" value="DEXHc_RecQ"/>
    <property type="match status" value="1"/>
</dbReference>
<dbReference type="SMART" id="SM00487">
    <property type="entry name" value="DEXDc"/>
    <property type="match status" value="1"/>
</dbReference>
<evidence type="ECO:0000256" key="6">
    <source>
        <dbReference type="ARBA" id="ARBA00022840"/>
    </source>
</evidence>
<comment type="caution">
    <text evidence="16">The sequence shown here is derived from an EMBL/GenBank/DDBJ whole genome shotgun (WGS) entry which is preliminary data.</text>
</comment>
<dbReference type="PROSITE" id="PS51194">
    <property type="entry name" value="HELICASE_CTER"/>
    <property type="match status" value="1"/>
</dbReference>
<dbReference type="GO" id="GO:0005737">
    <property type="term" value="C:cytoplasm"/>
    <property type="evidence" value="ECO:0007669"/>
    <property type="project" value="TreeGrafter"/>
</dbReference>